<dbReference type="InterPro" id="IPR029058">
    <property type="entry name" value="AB_hydrolase_fold"/>
</dbReference>
<dbReference type="InterPro" id="IPR000073">
    <property type="entry name" value="AB_hydrolase_1"/>
</dbReference>
<dbReference type="SUPFAM" id="SSF53474">
    <property type="entry name" value="alpha/beta-Hydrolases"/>
    <property type="match status" value="1"/>
</dbReference>
<keyword evidence="2" id="KW-1185">Reference proteome</keyword>
<dbReference type="PRINTS" id="PR00111">
    <property type="entry name" value="ABHYDROLASE"/>
</dbReference>
<proteinExistence type="predicted"/>
<protein>
    <submittedName>
        <fullName evidence="1">Lysophospholipase</fullName>
    </submittedName>
</protein>
<dbReference type="Gene3D" id="3.40.50.1820">
    <property type="entry name" value="alpha/beta hydrolase"/>
    <property type="match status" value="1"/>
</dbReference>
<evidence type="ECO:0000313" key="2">
    <source>
        <dbReference type="Proteomes" id="UP000955338"/>
    </source>
</evidence>
<dbReference type="InterPro" id="IPR022742">
    <property type="entry name" value="Hydrolase_4"/>
</dbReference>
<dbReference type="Pfam" id="PF12146">
    <property type="entry name" value="Hydrolase_4"/>
    <property type="match status" value="1"/>
</dbReference>
<dbReference type="EMBL" id="CP022011">
    <property type="protein sequence ID" value="QDJ15422.1"/>
    <property type="molecule type" value="Genomic_DNA"/>
</dbReference>
<sequence length="320" mass="37631">MEKAMQPLLERELHFNQFATQVLLPFAERFPLHYLTGNKGIRLAYRHFQHPKPADNLLILINGRAENLLKWTEIAFDFYQLGYDILVFDHRGQGYSDRLLTDKEKGYIDQFRFYVDDLDCLIQHIVNQNSYKHQYLIAHSMGGLIATFYLANYPHHIDKAVLSAPLFGLPRKHLWRDKLLVALLILLGQSQSYVFGYGAYRPANLHKNHLSYCKTRIKWHNRIYQAFPQLRIGGPTFAWLHQIFNAFNRLPQKIKQVEIPLLILEAGQDKVVSNTKIEQFSSLFRQAKLYKLPKAQHEILFEKDPIREKALQSIQHFFTQ</sequence>
<dbReference type="InterPro" id="IPR051044">
    <property type="entry name" value="MAG_DAG_Lipase"/>
</dbReference>
<dbReference type="Proteomes" id="UP000955338">
    <property type="component" value="Chromosome"/>
</dbReference>
<evidence type="ECO:0000313" key="1">
    <source>
        <dbReference type="EMBL" id="QDJ15422.1"/>
    </source>
</evidence>
<gene>
    <name evidence="1" type="ORF">CEP48_08320</name>
</gene>
<accession>A0A8E3S9C2</accession>
<organism evidence="1 2">
    <name type="scientific">Mergibacter septicus</name>
    <dbReference type="NCBI Taxonomy" id="221402"/>
    <lineage>
        <taxon>Bacteria</taxon>
        <taxon>Pseudomonadati</taxon>
        <taxon>Pseudomonadota</taxon>
        <taxon>Gammaproteobacteria</taxon>
        <taxon>Pasteurellales</taxon>
        <taxon>Pasteurellaceae</taxon>
        <taxon>Mergibacter</taxon>
    </lineage>
</organism>
<name>A0A8E3S9C2_9PAST</name>
<dbReference type="AlphaFoldDB" id="A0A8E3S9C2"/>
<dbReference type="PANTHER" id="PTHR11614">
    <property type="entry name" value="PHOSPHOLIPASE-RELATED"/>
    <property type="match status" value="1"/>
</dbReference>
<reference evidence="1" key="1">
    <citation type="submission" date="2017-06" db="EMBL/GenBank/DDBJ databases">
        <title>Genome sequencing of pathogenic and non-pathogenic strains within Bisgaard taxon 40.</title>
        <authorList>
            <person name="Ladner J.T."/>
            <person name="Lovett S.P."/>
            <person name="Koroleva G."/>
            <person name="Lorch J.M."/>
        </authorList>
    </citation>
    <scope>NUCLEOTIDE SEQUENCE</scope>
    <source>
        <strain evidence="1">27576-1-I1</strain>
    </source>
</reference>